<comment type="caution">
    <text evidence="2">The sequence shown here is derived from an EMBL/GenBank/DDBJ whole genome shotgun (WGS) entry which is preliminary data.</text>
</comment>
<name>A0A7C3Z7X2_9BACT</name>
<organism evidence="2">
    <name type="scientific">Desulfobacca acetoxidans</name>
    <dbReference type="NCBI Taxonomy" id="60893"/>
    <lineage>
        <taxon>Bacteria</taxon>
        <taxon>Pseudomonadati</taxon>
        <taxon>Thermodesulfobacteriota</taxon>
        <taxon>Desulfobaccia</taxon>
        <taxon>Desulfobaccales</taxon>
        <taxon>Desulfobaccaceae</taxon>
        <taxon>Desulfobacca</taxon>
    </lineage>
</organism>
<protein>
    <recommendedName>
        <fullName evidence="1">Phage terminase large subunit N-terminal domain-containing protein</fullName>
    </recommendedName>
</protein>
<dbReference type="AlphaFoldDB" id="A0A7C3Z7X2"/>
<dbReference type="Pfam" id="PF04466">
    <property type="entry name" value="Terminase_3"/>
    <property type="match status" value="1"/>
</dbReference>
<feature type="domain" description="Phage terminase large subunit N-terminal" evidence="1">
    <location>
        <begin position="25"/>
        <end position="232"/>
    </location>
</feature>
<reference evidence="2" key="1">
    <citation type="journal article" date="2020" name="mSystems">
        <title>Genome- and Community-Level Interaction Insights into Carbon Utilization and Element Cycling Functions of Hydrothermarchaeota in Hydrothermal Sediment.</title>
        <authorList>
            <person name="Zhou Z."/>
            <person name="Liu Y."/>
            <person name="Xu W."/>
            <person name="Pan J."/>
            <person name="Luo Z.H."/>
            <person name="Li M."/>
        </authorList>
    </citation>
    <scope>NUCLEOTIDE SEQUENCE [LARGE SCALE GENOMIC DNA]</scope>
    <source>
        <strain evidence="2">SpSt-897</strain>
    </source>
</reference>
<evidence type="ECO:0000259" key="1">
    <source>
        <dbReference type="Pfam" id="PF04466"/>
    </source>
</evidence>
<sequence>MAKWRFELTRTQRAYVNSDAIINAIIGPMGDGKTYASIVALLRHAQRCGRPIRAAIIRDTHENIKNATVRSFQEVFEKYPQLLRWRDDFKKLTIFSSPRVECDLFGIDDLASLSKLQGPEYALVWLEEPAPMADRANAGLSEEVYNAALARCARQTGTTPRLQISMNPADEDHWTYRRLILEPDVNPEYPLITKKVFFVPYGENPVMDEVKRQAVKMAYQHDKASYARYVEGRFAPIYRGERVTPEYNPEVHLSKDVLEPKEGLVGFRIFDGWHNPACLLGQVTPEGRLLFLDLVVVDNGDIRSLIEGKVIPLINSPRWRNKVKMWRDGATAPCSSRTSPTARCRRPRWWKCCSIPILSLPLACGCT</sequence>
<dbReference type="InterPro" id="IPR035412">
    <property type="entry name" value="Terminase_L_N"/>
</dbReference>
<accession>A0A7C3Z7X2</accession>
<dbReference type="Gene3D" id="3.40.50.300">
    <property type="entry name" value="P-loop containing nucleotide triphosphate hydrolases"/>
    <property type="match status" value="1"/>
</dbReference>
<proteinExistence type="predicted"/>
<dbReference type="EMBL" id="DTMF01000128">
    <property type="protein sequence ID" value="HGF33690.1"/>
    <property type="molecule type" value="Genomic_DNA"/>
</dbReference>
<evidence type="ECO:0000313" key="2">
    <source>
        <dbReference type="EMBL" id="HGF33690.1"/>
    </source>
</evidence>
<gene>
    <name evidence="2" type="ORF">ENW96_04770</name>
</gene>
<dbReference type="InterPro" id="IPR027417">
    <property type="entry name" value="P-loop_NTPase"/>
</dbReference>